<evidence type="ECO:0000256" key="5">
    <source>
        <dbReference type="ARBA" id="ARBA00023136"/>
    </source>
</evidence>
<feature type="transmembrane region" description="Helical" evidence="6">
    <location>
        <begin position="154"/>
        <end position="182"/>
    </location>
</feature>
<evidence type="ECO:0000259" key="7">
    <source>
        <dbReference type="Pfam" id="PF00482"/>
    </source>
</evidence>
<evidence type="ECO:0000256" key="6">
    <source>
        <dbReference type="SAM" id="Phobius"/>
    </source>
</evidence>
<keyword evidence="9" id="KW-1185">Reference proteome</keyword>
<evidence type="ECO:0000256" key="2">
    <source>
        <dbReference type="ARBA" id="ARBA00022475"/>
    </source>
</evidence>
<dbReference type="AlphaFoldDB" id="A0A1H9WG82"/>
<evidence type="ECO:0000313" key="9">
    <source>
        <dbReference type="Proteomes" id="UP000199019"/>
    </source>
</evidence>
<evidence type="ECO:0000256" key="4">
    <source>
        <dbReference type="ARBA" id="ARBA00022989"/>
    </source>
</evidence>
<accession>A0A1H9WG82</accession>
<dbReference type="Proteomes" id="UP000199019">
    <property type="component" value="Unassembled WGS sequence"/>
</dbReference>
<dbReference type="Pfam" id="PF00482">
    <property type="entry name" value="T2SSF"/>
    <property type="match status" value="1"/>
</dbReference>
<gene>
    <name evidence="8" type="ORF">SAMN05216199_2884</name>
</gene>
<proteinExistence type="predicted"/>
<protein>
    <submittedName>
        <fullName evidence="8">Type II secretion system protein F (GspF)</fullName>
    </submittedName>
</protein>
<dbReference type="OrthoDB" id="4868453at2"/>
<keyword evidence="3 6" id="KW-0812">Transmembrane</keyword>
<dbReference type="STRING" id="587636.SAMN05216199_2884"/>
<sequence length="188" mass="19551">MSPLLVAALAALAVLVAPRRSELPPRGRVLGRGAPSTDSARRQAATSYDVADALVLLSLALRSGMGQQEALERVAGSDPGPVAAHLRTVAAALRWGQPARDAWSHVPEAWRPAALAWEVAERAGAGPAQLVEDASWRVRDAEDRRLQSSAARAGVGLVLPLALAFLPAFACTAVVPVVMAIAHTVLGP</sequence>
<feature type="domain" description="Type II secretion system protein GspF" evidence="7">
    <location>
        <begin position="56"/>
        <end position="170"/>
    </location>
</feature>
<dbReference type="PANTHER" id="PTHR35007:SF3">
    <property type="entry name" value="POSSIBLE CONSERVED ALANINE RICH MEMBRANE PROTEIN"/>
    <property type="match status" value="1"/>
</dbReference>
<evidence type="ECO:0000256" key="3">
    <source>
        <dbReference type="ARBA" id="ARBA00022692"/>
    </source>
</evidence>
<comment type="subcellular location">
    <subcellularLocation>
        <location evidence="1">Cell membrane</location>
        <topology evidence="1">Multi-pass membrane protein</topology>
    </subcellularLocation>
</comment>
<organism evidence="8 9">
    <name type="scientific">Pedococcus cremeus</name>
    <dbReference type="NCBI Taxonomy" id="587636"/>
    <lineage>
        <taxon>Bacteria</taxon>
        <taxon>Bacillati</taxon>
        <taxon>Actinomycetota</taxon>
        <taxon>Actinomycetes</taxon>
        <taxon>Micrococcales</taxon>
        <taxon>Intrasporangiaceae</taxon>
        <taxon>Pedococcus</taxon>
    </lineage>
</organism>
<dbReference type="InterPro" id="IPR018076">
    <property type="entry name" value="T2SS_GspF_dom"/>
</dbReference>
<evidence type="ECO:0000256" key="1">
    <source>
        <dbReference type="ARBA" id="ARBA00004651"/>
    </source>
</evidence>
<dbReference type="GO" id="GO:0005886">
    <property type="term" value="C:plasma membrane"/>
    <property type="evidence" value="ECO:0007669"/>
    <property type="project" value="UniProtKB-SubCell"/>
</dbReference>
<keyword evidence="2" id="KW-1003">Cell membrane</keyword>
<dbReference type="PANTHER" id="PTHR35007">
    <property type="entry name" value="INTEGRAL MEMBRANE PROTEIN-RELATED"/>
    <property type="match status" value="1"/>
</dbReference>
<name>A0A1H9WG82_9MICO</name>
<dbReference type="RefSeq" id="WP_091759390.1">
    <property type="nucleotide sequence ID" value="NZ_FOHB01000005.1"/>
</dbReference>
<reference evidence="9" key="1">
    <citation type="submission" date="2016-10" db="EMBL/GenBank/DDBJ databases">
        <authorList>
            <person name="Varghese N."/>
            <person name="Submissions S."/>
        </authorList>
    </citation>
    <scope>NUCLEOTIDE SEQUENCE [LARGE SCALE GENOMIC DNA]</scope>
    <source>
        <strain evidence="9">CGMCC 1.6963</strain>
    </source>
</reference>
<keyword evidence="5 6" id="KW-0472">Membrane</keyword>
<dbReference type="EMBL" id="FOHB01000005">
    <property type="protein sequence ID" value="SES32900.1"/>
    <property type="molecule type" value="Genomic_DNA"/>
</dbReference>
<keyword evidence="4 6" id="KW-1133">Transmembrane helix</keyword>
<evidence type="ECO:0000313" key="8">
    <source>
        <dbReference type="EMBL" id="SES32900.1"/>
    </source>
</evidence>